<keyword evidence="4" id="KW-1185">Reference proteome</keyword>
<sequence>MTGVGIVFIEELHLGVDYEKCGLKSPEKAPVFTGYILKNYDEYCKNRLRPAVIICPGGGYFYTSDREATPMATEFLAAGMNAFVLRYSCAPSRFPTALVELATAVKLVRQHAKEWNIDPDKIIVQGGSAGGHLAASLGVFWDDDVLRSRGFQGKEHKPNALILAYPVISGTSHPHMDSFKNLLGDDLTNEMLEFLSLEKRVSKNTPPTFLWHTLEDEVAYPQNSMLFASALMECGVPLELHIFPEGSHSLVNGNEIANVPERIRPKVRAWIPMVMDWIKKL</sequence>
<proteinExistence type="predicted"/>
<dbReference type="Gene3D" id="3.40.50.1820">
    <property type="entry name" value="alpha/beta hydrolase"/>
    <property type="match status" value="1"/>
</dbReference>
<dbReference type="PANTHER" id="PTHR48081">
    <property type="entry name" value="AB HYDROLASE SUPERFAMILY PROTEIN C4A8.06C"/>
    <property type="match status" value="1"/>
</dbReference>
<evidence type="ECO:0000259" key="2">
    <source>
        <dbReference type="Pfam" id="PF20434"/>
    </source>
</evidence>
<gene>
    <name evidence="3" type="ORF">H8710_07295</name>
</gene>
<name>A0A926E5H1_9FIRM</name>
<dbReference type="InterPro" id="IPR029058">
    <property type="entry name" value="AB_hydrolase_fold"/>
</dbReference>
<comment type="caution">
    <text evidence="3">The sequence shown here is derived from an EMBL/GenBank/DDBJ whole genome shotgun (WGS) entry which is preliminary data.</text>
</comment>
<organism evidence="3 4">
    <name type="scientific">Fumia xinanensis</name>
    <dbReference type="NCBI Taxonomy" id="2763659"/>
    <lineage>
        <taxon>Bacteria</taxon>
        <taxon>Bacillati</taxon>
        <taxon>Bacillota</taxon>
        <taxon>Clostridia</taxon>
        <taxon>Eubacteriales</taxon>
        <taxon>Oscillospiraceae</taxon>
        <taxon>Fumia</taxon>
    </lineage>
</organism>
<dbReference type="EMBL" id="JACRSV010000002">
    <property type="protein sequence ID" value="MBC8559870.1"/>
    <property type="molecule type" value="Genomic_DNA"/>
</dbReference>
<reference evidence="3" key="1">
    <citation type="submission" date="2020-08" db="EMBL/GenBank/DDBJ databases">
        <title>Genome public.</title>
        <authorList>
            <person name="Liu C."/>
            <person name="Sun Q."/>
        </authorList>
    </citation>
    <scope>NUCLEOTIDE SEQUENCE</scope>
    <source>
        <strain evidence="3">NSJ-33</strain>
    </source>
</reference>
<dbReference type="PANTHER" id="PTHR48081:SF6">
    <property type="entry name" value="PEPTIDASE S9 PROLYL OLIGOPEPTIDASE CATALYTIC DOMAIN-CONTAINING PROTEIN"/>
    <property type="match status" value="1"/>
</dbReference>
<evidence type="ECO:0000313" key="4">
    <source>
        <dbReference type="Proteomes" id="UP000610760"/>
    </source>
</evidence>
<protein>
    <submittedName>
        <fullName evidence="3">Alpha/beta hydrolase</fullName>
    </submittedName>
</protein>
<dbReference type="Proteomes" id="UP000610760">
    <property type="component" value="Unassembled WGS sequence"/>
</dbReference>
<evidence type="ECO:0000313" key="3">
    <source>
        <dbReference type="EMBL" id="MBC8559870.1"/>
    </source>
</evidence>
<dbReference type="InterPro" id="IPR049492">
    <property type="entry name" value="BD-FAE-like_dom"/>
</dbReference>
<dbReference type="Pfam" id="PF20434">
    <property type="entry name" value="BD-FAE"/>
    <property type="match status" value="1"/>
</dbReference>
<dbReference type="GO" id="GO:0016787">
    <property type="term" value="F:hydrolase activity"/>
    <property type="evidence" value="ECO:0007669"/>
    <property type="project" value="UniProtKB-KW"/>
</dbReference>
<dbReference type="SUPFAM" id="SSF53474">
    <property type="entry name" value="alpha/beta-Hydrolases"/>
    <property type="match status" value="1"/>
</dbReference>
<accession>A0A926E5H1</accession>
<dbReference type="InterPro" id="IPR050300">
    <property type="entry name" value="GDXG_lipolytic_enzyme"/>
</dbReference>
<keyword evidence="1 3" id="KW-0378">Hydrolase</keyword>
<evidence type="ECO:0000256" key="1">
    <source>
        <dbReference type="ARBA" id="ARBA00022801"/>
    </source>
</evidence>
<feature type="domain" description="BD-FAE-like" evidence="2">
    <location>
        <begin position="48"/>
        <end position="231"/>
    </location>
</feature>
<dbReference type="AlphaFoldDB" id="A0A926E5H1"/>